<dbReference type="AlphaFoldDB" id="A0A9J6PL67"/>
<dbReference type="Proteomes" id="UP001055804">
    <property type="component" value="Unassembled WGS sequence"/>
</dbReference>
<dbReference type="PROSITE" id="PS00455">
    <property type="entry name" value="AMP_BINDING"/>
    <property type="match status" value="1"/>
</dbReference>
<dbReference type="RefSeq" id="WP_269333327.1">
    <property type="nucleotide sequence ID" value="NZ_JAMZFT010000003.1"/>
</dbReference>
<comment type="caution">
    <text evidence="4">The sequence shown here is derived from an EMBL/GenBank/DDBJ whole genome shotgun (WGS) entry which is preliminary data.</text>
</comment>
<keyword evidence="2" id="KW-0067">ATP-binding</keyword>
<dbReference type="EMBL" id="JAMZFT010000003">
    <property type="protein sequence ID" value="MCP1337359.1"/>
    <property type="molecule type" value="Genomic_DNA"/>
</dbReference>
<dbReference type="GO" id="GO:0005524">
    <property type="term" value="F:ATP binding"/>
    <property type="evidence" value="ECO:0007669"/>
    <property type="project" value="UniProtKB-KW"/>
</dbReference>
<organism evidence="4 5">
    <name type="scientific">Futiania mangrovi</name>
    <dbReference type="NCBI Taxonomy" id="2959716"/>
    <lineage>
        <taxon>Bacteria</taxon>
        <taxon>Pseudomonadati</taxon>
        <taxon>Pseudomonadota</taxon>
        <taxon>Alphaproteobacteria</taxon>
        <taxon>Futianiales</taxon>
        <taxon>Futianiaceae</taxon>
        <taxon>Futiania</taxon>
    </lineage>
</organism>
<evidence type="ECO:0000313" key="4">
    <source>
        <dbReference type="EMBL" id="MCP1337359.1"/>
    </source>
</evidence>
<sequence length="583" mass="63575">MKIDAETTLPALAEEGLEKCAGGVAVSCRYGREWRDTTVADFRTAVAEIALGLHARGVRHGDRVCLHSENRTEWLLADLAILSIGAVSVPIYATQPADQIRYILQHSGAKVLFVSTDGLWQSSGAFIGDFPGLDVVGFDGAWHGQMTPLADFRKEGAHLAKAEPGLFERLRAAVMPDDLASITYTSGTTGVPKGVMLTHRNLAFSILASQTRAFSARGGKPGDRMLSFLPYAHIYEHGVIYSYLQLGAHVFIVPNTDNLLEDIQHVRPVHFATVPRLLEKVYGAIHTRVGAARGVKGALGRWALKVAHRYDVEKGGGLAHRIADRLVFSKMRATMGGNIRGISSGGAALSAEIARFFIALGIPVGEGYGLTETSPVITTYDPERLRPGSVGLPLPQVEVQIAPDGEILVRGPNVMQGYYRMPDQTAEVMTEDGWFHTGDIGHMDAEGFLYITDRKKELFKLSTGKYVAPAPIENRLICHPVIEQVVIVGNGQKFTGALIFPLVEAIRDRLGHEPSPDEVRAILQKAVDEANAGLPPWEQVKKFEVLGEPMSVETGEYTPTLKRKRAQIATRRHAEIARIYKGA</sequence>
<accession>A0A9J6PL67</accession>
<dbReference type="Gene3D" id="3.40.50.12780">
    <property type="entry name" value="N-terminal domain of ligase-like"/>
    <property type="match status" value="1"/>
</dbReference>
<dbReference type="PANTHER" id="PTHR43272:SF33">
    <property type="entry name" value="AMP-BINDING DOMAIN-CONTAINING PROTEIN-RELATED"/>
    <property type="match status" value="1"/>
</dbReference>
<dbReference type="InterPro" id="IPR020845">
    <property type="entry name" value="AMP-binding_CS"/>
</dbReference>
<dbReference type="SUPFAM" id="SSF56801">
    <property type="entry name" value="Acetyl-CoA synthetase-like"/>
    <property type="match status" value="1"/>
</dbReference>
<keyword evidence="1" id="KW-0547">Nucleotide-binding</keyword>
<dbReference type="InterPro" id="IPR000873">
    <property type="entry name" value="AMP-dep_synth/lig_dom"/>
</dbReference>
<dbReference type="InterPro" id="IPR042099">
    <property type="entry name" value="ANL_N_sf"/>
</dbReference>
<reference evidence="4" key="1">
    <citation type="submission" date="2022-06" db="EMBL/GenBank/DDBJ databases">
        <title>Isolation and Genomics of Futiania mangrovii gen. nov., sp. nov., a Rare and Metabolically-versatile member in the Class Alphaproteobacteria.</title>
        <authorList>
            <person name="Liu L."/>
            <person name="Huang W.-C."/>
            <person name="Pan J."/>
            <person name="Li J."/>
            <person name="Huang Y."/>
            <person name="Du H."/>
            <person name="Liu Y."/>
            <person name="Li M."/>
        </authorList>
    </citation>
    <scope>NUCLEOTIDE SEQUENCE</scope>
    <source>
        <strain evidence="4">FT118</strain>
    </source>
</reference>
<keyword evidence="5" id="KW-1185">Reference proteome</keyword>
<name>A0A9J6PL67_9PROT</name>
<evidence type="ECO:0000313" key="5">
    <source>
        <dbReference type="Proteomes" id="UP001055804"/>
    </source>
</evidence>
<dbReference type="PANTHER" id="PTHR43272">
    <property type="entry name" value="LONG-CHAIN-FATTY-ACID--COA LIGASE"/>
    <property type="match status" value="1"/>
</dbReference>
<protein>
    <submittedName>
        <fullName evidence="4">Long-chain fatty acid--CoA ligase</fullName>
    </submittedName>
</protein>
<evidence type="ECO:0000256" key="2">
    <source>
        <dbReference type="ARBA" id="ARBA00022840"/>
    </source>
</evidence>
<keyword evidence="4" id="KW-0436">Ligase</keyword>
<evidence type="ECO:0000256" key="1">
    <source>
        <dbReference type="ARBA" id="ARBA00022741"/>
    </source>
</evidence>
<dbReference type="Pfam" id="PF00501">
    <property type="entry name" value="AMP-binding"/>
    <property type="match status" value="1"/>
</dbReference>
<evidence type="ECO:0000259" key="3">
    <source>
        <dbReference type="Pfam" id="PF00501"/>
    </source>
</evidence>
<dbReference type="GO" id="GO:0016020">
    <property type="term" value="C:membrane"/>
    <property type="evidence" value="ECO:0007669"/>
    <property type="project" value="TreeGrafter"/>
</dbReference>
<gene>
    <name evidence="4" type="ORF">NJQ99_13130</name>
</gene>
<feature type="domain" description="AMP-dependent synthetase/ligase" evidence="3">
    <location>
        <begin position="25"/>
        <end position="419"/>
    </location>
</feature>
<proteinExistence type="predicted"/>
<dbReference type="GO" id="GO:0004467">
    <property type="term" value="F:long-chain fatty acid-CoA ligase activity"/>
    <property type="evidence" value="ECO:0007669"/>
    <property type="project" value="TreeGrafter"/>
</dbReference>
<dbReference type="Pfam" id="PF23562">
    <property type="entry name" value="AMP-binding_C_3"/>
    <property type="match status" value="1"/>
</dbReference>
<dbReference type="CDD" id="cd05907">
    <property type="entry name" value="VL_LC_FACS_like"/>
    <property type="match status" value="1"/>
</dbReference>